<dbReference type="CDD" id="cd00167">
    <property type="entry name" value="SANT"/>
    <property type="match status" value="1"/>
</dbReference>
<dbReference type="OrthoDB" id="272624at2759"/>
<evidence type="ECO:0000259" key="2">
    <source>
        <dbReference type="Pfam" id="PF15963"/>
    </source>
</evidence>
<dbReference type="Proteomes" id="UP000011087">
    <property type="component" value="Unassembled WGS sequence"/>
</dbReference>
<dbReference type="InterPro" id="IPR039467">
    <property type="entry name" value="TFIIIB_B''_Myb"/>
</dbReference>
<gene>
    <name evidence="3" type="ORF">GUITHDRAFT_166030</name>
</gene>
<feature type="region of interest" description="Disordered" evidence="1">
    <location>
        <begin position="384"/>
        <end position="550"/>
    </location>
</feature>
<dbReference type="OMA" id="HSETAQF"/>
<organism evidence="3">
    <name type="scientific">Guillardia theta (strain CCMP2712)</name>
    <name type="common">Cryptophyte</name>
    <dbReference type="NCBI Taxonomy" id="905079"/>
    <lineage>
        <taxon>Eukaryota</taxon>
        <taxon>Cryptophyceae</taxon>
        <taxon>Pyrenomonadales</taxon>
        <taxon>Geminigeraceae</taxon>
        <taxon>Guillardia</taxon>
    </lineage>
</organism>
<evidence type="ECO:0000313" key="4">
    <source>
        <dbReference type="EnsemblProtists" id="EKX35297"/>
    </source>
</evidence>
<dbReference type="InterPro" id="IPR009057">
    <property type="entry name" value="Homeodomain-like_sf"/>
</dbReference>
<dbReference type="AlphaFoldDB" id="L1IGW2"/>
<feature type="compositionally biased region" description="Acidic residues" evidence="1">
    <location>
        <begin position="719"/>
        <end position="730"/>
    </location>
</feature>
<accession>L1IGW2</accession>
<dbReference type="Gene3D" id="1.20.58.1880">
    <property type="match status" value="1"/>
</dbReference>
<feature type="region of interest" description="Disordered" evidence="1">
    <location>
        <begin position="676"/>
        <end position="730"/>
    </location>
</feature>
<feature type="compositionally biased region" description="Polar residues" evidence="1">
    <location>
        <begin position="404"/>
        <end position="417"/>
    </location>
</feature>
<dbReference type="EMBL" id="JH993093">
    <property type="protein sequence ID" value="EKX35297.1"/>
    <property type="molecule type" value="Genomic_DNA"/>
</dbReference>
<evidence type="ECO:0000313" key="3">
    <source>
        <dbReference type="EMBL" id="EKX35297.1"/>
    </source>
</evidence>
<feature type="region of interest" description="Disordered" evidence="1">
    <location>
        <begin position="302"/>
        <end position="325"/>
    </location>
</feature>
<feature type="compositionally biased region" description="Low complexity" evidence="1">
    <location>
        <begin position="182"/>
        <end position="192"/>
    </location>
</feature>
<reference evidence="4" key="3">
    <citation type="submission" date="2016-03" db="UniProtKB">
        <authorList>
            <consortium name="EnsemblProtists"/>
        </authorList>
    </citation>
    <scope>IDENTIFICATION</scope>
</reference>
<keyword evidence="5" id="KW-1185">Reference proteome</keyword>
<feature type="compositionally biased region" description="Polar residues" evidence="1">
    <location>
        <begin position="99"/>
        <end position="127"/>
    </location>
</feature>
<evidence type="ECO:0000313" key="5">
    <source>
        <dbReference type="Proteomes" id="UP000011087"/>
    </source>
</evidence>
<feature type="compositionally biased region" description="Basic residues" evidence="1">
    <location>
        <begin position="385"/>
        <end position="394"/>
    </location>
</feature>
<proteinExistence type="predicted"/>
<feature type="compositionally biased region" description="Basic and acidic residues" evidence="1">
    <location>
        <begin position="79"/>
        <end position="98"/>
    </location>
</feature>
<sequence length="730" mass="79151">MEQPKRAHPRGRVKPNLALLGKKVFVTPTDKSSQNETAADESPLPENSNEGEQNVSLPISCNTECTQASSPKSVQESVNGEKGDLHQSPDPKESDVHSARSTQTADAPSGAGNAQQQVSERSGSQVHSDGAENAASSGMVFASNGANDAQGGSEAESSATSQAKRAHPRGRVAPKIGSKVFSAPSASKAAEPPESPTRAETSETQLEVVILLRIHRPTPTANEESAPAADHGEPEVSSSPAAQVEAGSNQSEPFQKCSSQMRNLLKTLKNQERKSLAQINNYRQRMKANQLLKALKEIRLQQQEKKKQSRQQEGEIQLSHRDKQLRHQLHETRLERGRNSPLNWTPWLPQDVCIGGNDEDKAGSKEKSKLNGSWRCSQLACIGTSRKKKSNKKKAAAESHNGDGDTQNDSTTGNEGASVNGKAAEGGAGKKRKASAKGKGVSSESNDPNAEPASAVQPQSPTADSTSGSTSKNVNGGRKSEKPRNSRPPSTPEKSVEQRTIRELMRDPSYGMPMSAEGQARAEKRRKRTGEPNQPTSFENDAPESQVDNSSVMAPQVRTVGGRIVIDDSSLTISNATESNLDMSDIVLDQSGRGTNAWSKKRKHCDRWTAEETERFYVGLRKFGLDFQLIASWMGDRRNDRRHVRNKFKKEERLNLARINQAIANRMPVNDEDWRKVKGLGPETLGQNSKIPAQTPGAEEAAGLPGTPNAMEHESGSDLPEDDANESDDY</sequence>
<dbReference type="PaxDb" id="55529-EKX35297"/>
<reference evidence="5" key="2">
    <citation type="submission" date="2012-11" db="EMBL/GenBank/DDBJ databases">
        <authorList>
            <person name="Kuo A."/>
            <person name="Curtis B.A."/>
            <person name="Tanifuji G."/>
            <person name="Burki F."/>
            <person name="Gruber A."/>
            <person name="Irimia M."/>
            <person name="Maruyama S."/>
            <person name="Arias M.C."/>
            <person name="Ball S.G."/>
            <person name="Gile G.H."/>
            <person name="Hirakawa Y."/>
            <person name="Hopkins J.F."/>
            <person name="Rensing S.A."/>
            <person name="Schmutz J."/>
            <person name="Symeonidi A."/>
            <person name="Elias M."/>
            <person name="Eveleigh R.J."/>
            <person name="Herman E.K."/>
            <person name="Klute M.J."/>
            <person name="Nakayama T."/>
            <person name="Obornik M."/>
            <person name="Reyes-Prieto A."/>
            <person name="Armbrust E.V."/>
            <person name="Aves S.J."/>
            <person name="Beiko R.G."/>
            <person name="Coutinho P."/>
            <person name="Dacks J.B."/>
            <person name="Durnford D.G."/>
            <person name="Fast N.M."/>
            <person name="Green B.R."/>
            <person name="Grisdale C."/>
            <person name="Hempe F."/>
            <person name="Henrissat B."/>
            <person name="Hoppner M.P."/>
            <person name="Ishida K.-I."/>
            <person name="Kim E."/>
            <person name="Koreny L."/>
            <person name="Kroth P.G."/>
            <person name="Liu Y."/>
            <person name="Malik S.-B."/>
            <person name="Maier U.G."/>
            <person name="McRose D."/>
            <person name="Mock T."/>
            <person name="Neilson J.A."/>
            <person name="Onodera N.T."/>
            <person name="Poole A.M."/>
            <person name="Pritham E.J."/>
            <person name="Richards T.A."/>
            <person name="Rocap G."/>
            <person name="Roy S.W."/>
            <person name="Sarai C."/>
            <person name="Schaack S."/>
            <person name="Shirato S."/>
            <person name="Slamovits C.H."/>
            <person name="Spencer D.F."/>
            <person name="Suzuki S."/>
            <person name="Worden A.Z."/>
            <person name="Zauner S."/>
            <person name="Barry K."/>
            <person name="Bell C."/>
            <person name="Bharti A.K."/>
            <person name="Crow J.A."/>
            <person name="Grimwood J."/>
            <person name="Kramer R."/>
            <person name="Lindquist E."/>
            <person name="Lucas S."/>
            <person name="Salamov A."/>
            <person name="McFadden G.I."/>
            <person name="Lane C.E."/>
            <person name="Keeling P.J."/>
            <person name="Gray M.W."/>
            <person name="Grigoriev I.V."/>
            <person name="Archibald J.M."/>
        </authorList>
    </citation>
    <scope>NUCLEOTIDE SEQUENCE</scope>
    <source>
        <strain evidence="5">CCMP2712</strain>
    </source>
</reference>
<feature type="compositionally biased region" description="Basic residues" evidence="1">
    <location>
        <begin position="1"/>
        <end position="13"/>
    </location>
</feature>
<dbReference type="STRING" id="905079.L1IGW2"/>
<feature type="compositionally biased region" description="Polar residues" evidence="1">
    <location>
        <begin position="456"/>
        <end position="474"/>
    </location>
</feature>
<dbReference type="InterPro" id="IPR001005">
    <property type="entry name" value="SANT/Myb"/>
</dbReference>
<protein>
    <recommendedName>
        <fullName evidence="2">Transcription factor TFIIIB component B'' Myb domain-containing protein</fullName>
    </recommendedName>
</protein>
<feature type="compositionally biased region" description="Polar residues" evidence="1">
    <location>
        <begin position="45"/>
        <end position="78"/>
    </location>
</feature>
<dbReference type="Pfam" id="PF15963">
    <property type="entry name" value="Myb_DNA-bind_7"/>
    <property type="match status" value="1"/>
</dbReference>
<name>L1IGW2_GUITC</name>
<reference evidence="3 5" key="1">
    <citation type="journal article" date="2012" name="Nature">
        <title>Algal genomes reveal evolutionary mosaicism and the fate of nucleomorphs.</title>
        <authorList>
            <consortium name="DOE Joint Genome Institute"/>
            <person name="Curtis B.A."/>
            <person name="Tanifuji G."/>
            <person name="Burki F."/>
            <person name="Gruber A."/>
            <person name="Irimia M."/>
            <person name="Maruyama S."/>
            <person name="Arias M.C."/>
            <person name="Ball S.G."/>
            <person name="Gile G.H."/>
            <person name="Hirakawa Y."/>
            <person name="Hopkins J.F."/>
            <person name="Kuo A."/>
            <person name="Rensing S.A."/>
            <person name="Schmutz J."/>
            <person name="Symeonidi A."/>
            <person name="Elias M."/>
            <person name="Eveleigh R.J."/>
            <person name="Herman E.K."/>
            <person name="Klute M.J."/>
            <person name="Nakayama T."/>
            <person name="Obornik M."/>
            <person name="Reyes-Prieto A."/>
            <person name="Armbrust E.V."/>
            <person name="Aves S.J."/>
            <person name="Beiko R.G."/>
            <person name="Coutinho P."/>
            <person name="Dacks J.B."/>
            <person name="Durnford D.G."/>
            <person name="Fast N.M."/>
            <person name="Green B.R."/>
            <person name="Grisdale C.J."/>
            <person name="Hempel F."/>
            <person name="Henrissat B."/>
            <person name="Hoppner M.P."/>
            <person name="Ishida K."/>
            <person name="Kim E."/>
            <person name="Koreny L."/>
            <person name="Kroth P.G."/>
            <person name="Liu Y."/>
            <person name="Malik S.B."/>
            <person name="Maier U.G."/>
            <person name="McRose D."/>
            <person name="Mock T."/>
            <person name="Neilson J.A."/>
            <person name="Onodera N.T."/>
            <person name="Poole A.M."/>
            <person name="Pritham E.J."/>
            <person name="Richards T.A."/>
            <person name="Rocap G."/>
            <person name="Roy S.W."/>
            <person name="Sarai C."/>
            <person name="Schaack S."/>
            <person name="Shirato S."/>
            <person name="Slamovits C.H."/>
            <person name="Spencer D.F."/>
            <person name="Suzuki S."/>
            <person name="Worden A.Z."/>
            <person name="Zauner S."/>
            <person name="Barry K."/>
            <person name="Bell C."/>
            <person name="Bharti A.K."/>
            <person name="Crow J.A."/>
            <person name="Grimwood J."/>
            <person name="Kramer R."/>
            <person name="Lindquist E."/>
            <person name="Lucas S."/>
            <person name="Salamov A."/>
            <person name="McFadden G.I."/>
            <person name="Lane C.E."/>
            <person name="Keeling P.J."/>
            <person name="Gray M.W."/>
            <person name="Grigoriev I.V."/>
            <person name="Archibald J.M."/>
        </authorList>
    </citation>
    <scope>NUCLEOTIDE SEQUENCE</scope>
    <source>
        <strain evidence="3 5">CCMP2712</strain>
    </source>
</reference>
<dbReference type="HOGENOM" id="CLU_379691_0_0_1"/>
<feature type="compositionally biased region" description="Basic and acidic residues" evidence="1">
    <location>
        <begin position="494"/>
        <end position="506"/>
    </location>
</feature>
<dbReference type="SUPFAM" id="SSF46689">
    <property type="entry name" value="Homeodomain-like"/>
    <property type="match status" value="1"/>
</dbReference>
<feature type="compositionally biased region" description="Basic and acidic residues" evidence="1">
    <location>
        <begin position="302"/>
        <end position="322"/>
    </location>
</feature>
<evidence type="ECO:0000256" key="1">
    <source>
        <dbReference type="SAM" id="MobiDB-lite"/>
    </source>
</evidence>
<dbReference type="eggNOG" id="KOG2009">
    <property type="taxonomic scope" value="Eukaryota"/>
</dbReference>
<feature type="compositionally biased region" description="Polar residues" evidence="1">
    <location>
        <begin position="236"/>
        <end position="259"/>
    </location>
</feature>
<dbReference type="GeneID" id="17292011"/>
<dbReference type="KEGG" id="gtt:GUITHDRAFT_166030"/>
<feature type="region of interest" description="Disordered" evidence="1">
    <location>
        <begin position="1"/>
        <end position="259"/>
    </location>
</feature>
<feature type="domain" description="Transcription factor TFIIIB component B'' Myb" evidence="2">
    <location>
        <begin position="600"/>
        <end position="674"/>
    </location>
</feature>
<dbReference type="RefSeq" id="XP_005822277.1">
    <property type="nucleotide sequence ID" value="XM_005822220.1"/>
</dbReference>
<dbReference type="EnsemblProtists" id="EKX35297">
    <property type="protein sequence ID" value="EKX35297"/>
    <property type="gene ID" value="GUITHDRAFT_166030"/>
</dbReference>